<keyword evidence="2" id="KW-1133">Transmembrane helix</keyword>
<evidence type="ECO:0000256" key="2">
    <source>
        <dbReference type="SAM" id="Phobius"/>
    </source>
</evidence>
<feature type="region of interest" description="Disordered" evidence="1">
    <location>
        <begin position="35"/>
        <end position="61"/>
    </location>
</feature>
<feature type="compositionally biased region" description="Polar residues" evidence="1">
    <location>
        <begin position="46"/>
        <end position="55"/>
    </location>
</feature>
<dbReference type="Proteomes" id="UP001220509">
    <property type="component" value="Chromosome"/>
</dbReference>
<feature type="transmembrane region" description="Helical" evidence="2">
    <location>
        <begin position="80"/>
        <end position="102"/>
    </location>
</feature>
<dbReference type="Pfam" id="PF07811">
    <property type="entry name" value="TadE"/>
    <property type="match status" value="1"/>
</dbReference>
<proteinExistence type="predicted"/>
<gene>
    <name evidence="4" type="ORF">PQ456_06015</name>
</gene>
<dbReference type="AlphaFoldDB" id="A0AAX3M5A0"/>
<keyword evidence="2" id="KW-0812">Transmembrane</keyword>
<name>A0AAX3M5A0_9BACL</name>
<dbReference type="KEGG" id="pka:PQ456_06015"/>
<dbReference type="InterPro" id="IPR012495">
    <property type="entry name" value="TadE-like_dom"/>
</dbReference>
<evidence type="ECO:0000256" key="1">
    <source>
        <dbReference type="SAM" id="MobiDB-lite"/>
    </source>
</evidence>
<organism evidence="4 5">
    <name type="scientific">Paenibacillus kyungheensis</name>
    <dbReference type="NCBI Taxonomy" id="1452732"/>
    <lineage>
        <taxon>Bacteria</taxon>
        <taxon>Bacillati</taxon>
        <taxon>Bacillota</taxon>
        <taxon>Bacilli</taxon>
        <taxon>Bacillales</taxon>
        <taxon>Paenibacillaceae</taxon>
        <taxon>Paenibacillus</taxon>
    </lineage>
</organism>
<protein>
    <submittedName>
        <fullName evidence="4">TadE/TadG family type IV pilus assembly protein</fullName>
    </submittedName>
</protein>
<sequence length="388" mass="42771">MQINKQITPIKSKNRIQQIGVFNTASRFVATYSSKSTNDRSDHTYHSQSSPSNNVYELKNPPPNRRIKCTFFKNGERGSIVLEAAMVLPIFLFISIFLVYLVQMTLVYTAMQNVTSDTARYVATHMYPVQLAADNLVAKKILPAESMRLPKLTFTELASKYQDSVPAPLNTWMMEAASSGDIKLQEMKNQLSAPALDTMIKPLMQKLSAENKLDYERIHVTQVTVPDLTAKTHPYFGIEIRYELPFKIPLIFKPIVLQARATERLWIGDTGEFGEDAAAEATKETGVSVVSVPSPAHPESNISIVAKAPPGTTVHLNIQYKSGNSTAQGLGQATVDAEGNVNWTWKIPSNATPGWANYTITTADGKEVRGVFQVAEYDGRPVIGSAAS</sequence>
<evidence type="ECO:0000313" key="5">
    <source>
        <dbReference type="Proteomes" id="UP001220509"/>
    </source>
</evidence>
<keyword evidence="2" id="KW-0472">Membrane</keyword>
<dbReference type="RefSeq" id="WP_273615317.1">
    <property type="nucleotide sequence ID" value="NZ_CP117416.1"/>
</dbReference>
<dbReference type="EMBL" id="CP117416">
    <property type="protein sequence ID" value="WCT57068.1"/>
    <property type="molecule type" value="Genomic_DNA"/>
</dbReference>
<keyword evidence="5" id="KW-1185">Reference proteome</keyword>
<feature type="domain" description="TadE-like" evidence="3">
    <location>
        <begin position="78"/>
        <end position="120"/>
    </location>
</feature>
<reference evidence="4 5" key="1">
    <citation type="submission" date="2023-02" db="EMBL/GenBank/DDBJ databases">
        <title>Genome sequence of Paenibacillus kyungheensis KACC 18744.</title>
        <authorList>
            <person name="Kim S."/>
            <person name="Heo J."/>
            <person name="Kwon S.-W."/>
        </authorList>
    </citation>
    <scope>NUCLEOTIDE SEQUENCE [LARGE SCALE GENOMIC DNA]</scope>
    <source>
        <strain evidence="4 5">KACC 18744</strain>
    </source>
</reference>
<accession>A0AAX3M5A0</accession>
<evidence type="ECO:0000259" key="3">
    <source>
        <dbReference type="Pfam" id="PF07811"/>
    </source>
</evidence>
<evidence type="ECO:0000313" key="4">
    <source>
        <dbReference type="EMBL" id="WCT57068.1"/>
    </source>
</evidence>